<protein>
    <submittedName>
        <fullName evidence="1">Uncharacterized protein</fullName>
    </submittedName>
</protein>
<dbReference type="OrthoDB" id="5953030at2759"/>
<organism evidence="1 2">
    <name type="scientific">Cloeon dipterum</name>
    <dbReference type="NCBI Taxonomy" id="197152"/>
    <lineage>
        <taxon>Eukaryota</taxon>
        <taxon>Metazoa</taxon>
        <taxon>Ecdysozoa</taxon>
        <taxon>Arthropoda</taxon>
        <taxon>Hexapoda</taxon>
        <taxon>Insecta</taxon>
        <taxon>Pterygota</taxon>
        <taxon>Palaeoptera</taxon>
        <taxon>Ephemeroptera</taxon>
        <taxon>Pisciforma</taxon>
        <taxon>Baetidae</taxon>
        <taxon>Cloeon</taxon>
    </lineage>
</organism>
<evidence type="ECO:0000313" key="1">
    <source>
        <dbReference type="EMBL" id="CAB3388165.1"/>
    </source>
</evidence>
<evidence type="ECO:0000313" key="2">
    <source>
        <dbReference type="Proteomes" id="UP000494165"/>
    </source>
</evidence>
<dbReference type="EMBL" id="CADEPI010000704">
    <property type="protein sequence ID" value="CAB3388165.1"/>
    <property type="molecule type" value="Genomic_DNA"/>
</dbReference>
<dbReference type="Proteomes" id="UP000494165">
    <property type="component" value="Unassembled WGS sequence"/>
</dbReference>
<name>A0A8S1E7B7_9INSE</name>
<keyword evidence="2" id="KW-1185">Reference proteome</keyword>
<gene>
    <name evidence="1" type="ORF">CLODIP_2_CD08492</name>
</gene>
<proteinExistence type="predicted"/>
<sequence>MKMLSVLAQLVYNNLLLFKKSLCGLTDYNAMARIIVGRVHRGDDPQHPRLQQPLELGQCVFDYRVVAF</sequence>
<dbReference type="AlphaFoldDB" id="A0A8S1E7B7"/>
<comment type="caution">
    <text evidence="1">The sequence shown here is derived from an EMBL/GenBank/DDBJ whole genome shotgun (WGS) entry which is preliminary data.</text>
</comment>
<reference evidence="1 2" key="1">
    <citation type="submission" date="2020-04" db="EMBL/GenBank/DDBJ databases">
        <authorList>
            <person name="Alioto T."/>
            <person name="Alioto T."/>
            <person name="Gomez Garrido J."/>
        </authorList>
    </citation>
    <scope>NUCLEOTIDE SEQUENCE [LARGE SCALE GENOMIC DNA]</scope>
</reference>
<accession>A0A8S1E7B7</accession>